<dbReference type="AlphaFoldDB" id="A0A1H0M0U1"/>
<dbReference type="STRING" id="1166073.SAMN05192530_11213"/>
<reference evidence="2 3" key="1">
    <citation type="submission" date="2016-10" db="EMBL/GenBank/DDBJ databases">
        <authorList>
            <person name="de Groot N.N."/>
        </authorList>
    </citation>
    <scope>NUCLEOTIDE SEQUENCE [LARGE SCALE GENOMIC DNA]</scope>
    <source>
        <strain evidence="3">L7-484,KACC 16230,DSM 25025</strain>
    </source>
</reference>
<dbReference type="InterPro" id="IPR036390">
    <property type="entry name" value="WH_DNA-bd_sf"/>
</dbReference>
<evidence type="ECO:0000256" key="1">
    <source>
        <dbReference type="SAM" id="MobiDB-lite"/>
    </source>
</evidence>
<protein>
    <submittedName>
        <fullName evidence="2">Uncharacterized protein</fullName>
    </submittedName>
</protein>
<evidence type="ECO:0000313" key="3">
    <source>
        <dbReference type="Proteomes" id="UP000198793"/>
    </source>
</evidence>
<sequence length="309" mass="33939">MLHNDELARATGHKRSSSPLNEGLSGGPAGYEARFRRHAAVDEAVDRYTSAILAVREDAAYAFKLLSKEERYRAFMIFGLMSAMDEKGYGLPNGLFASYCEQAAGISKRTAQTTLQLLVHYGFAQMRIDPSDRRSRLYRAEPKLVQFLTDWIEASLIALRLLDVPAAREATPRQLMPALTVSGSDAYAQDGYVFFPDPDFRHLFAEIEGGSLVVMAVVASAREGGPGPSRGDLARRFHMSRAQVTRIVAVGRESGLFGADEAGAPTVTARLEDTYLDCILKALGFLAFHYENGLRMGGGPRTLPGERER</sequence>
<dbReference type="EMBL" id="FNIT01000012">
    <property type="protein sequence ID" value="SDO73964.1"/>
    <property type="molecule type" value="Genomic_DNA"/>
</dbReference>
<name>A0A1H0M0U1_9HYPH</name>
<accession>A0A1H0M0U1</accession>
<dbReference type="SUPFAM" id="SSF46785">
    <property type="entry name" value="Winged helix' DNA-binding domain"/>
    <property type="match status" value="1"/>
</dbReference>
<proteinExistence type="predicted"/>
<dbReference type="Proteomes" id="UP000198793">
    <property type="component" value="Unassembled WGS sequence"/>
</dbReference>
<evidence type="ECO:0000313" key="2">
    <source>
        <dbReference type="EMBL" id="SDO73964.1"/>
    </source>
</evidence>
<gene>
    <name evidence="2" type="ORF">SAMN05192530_11213</name>
</gene>
<organism evidence="2 3">
    <name type="scientific">Aureimonas jatrophae</name>
    <dbReference type="NCBI Taxonomy" id="1166073"/>
    <lineage>
        <taxon>Bacteria</taxon>
        <taxon>Pseudomonadati</taxon>
        <taxon>Pseudomonadota</taxon>
        <taxon>Alphaproteobacteria</taxon>
        <taxon>Hyphomicrobiales</taxon>
        <taxon>Aurantimonadaceae</taxon>
        <taxon>Aureimonas</taxon>
    </lineage>
</organism>
<feature type="region of interest" description="Disordered" evidence="1">
    <location>
        <begin position="1"/>
        <end position="26"/>
    </location>
</feature>
<keyword evidence="3" id="KW-1185">Reference proteome</keyword>